<dbReference type="GO" id="GO:0005737">
    <property type="term" value="C:cytoplasm"/>
    <property type="evidence" value="ECO:0007669"/>
    <property type="project" value="UniProtKB-SubCell"/>
</dbReference>
<dbReference type="OrthoDB" id="5390271at2759"/>
<dbReference type="GO" id="GO:0007018">
    <property type="term" value="P:microtubule-based movement"/>
    <property type="evidence" value="ECO:0007669"/>
    <property type="project" value="TreeGrafter"/>
</dbReference>
<keyword evidence="2" id="KW-0963">Cytoplasm</keyword>
<keyword evidence="6" id="KW-1185">Reference proteome</keyword>
<evidence type="ECO:0000256" key="4">
    <source>
        <dbReference type="ARBA" id="ARBA00022803"/>
    </source>
</evidence>
<dbReference type="SUPFAM" id="SSF48452">
    <property type="entry name" value="TPR-like"/>
    <property type="match status" value="1"/>
</dbReference>
<protein>
    <recommendedName>
        <fullName evidence="7">Kinesin light chain</fullName>
    </recommendedName>
</protein>
<sequence length="74" mass="8401">MILYNNREESKFLNATARFGLFLDSQGRYQSSKQMIRHALEGRLKILGQEHPNTLGSMNNLAGLLKSQGKYDEA</sequence>
<accession>A0A9P7YEG4</accession>
<evidence type="ECO:0000256" key="1">
    <source>
        <dbReference type="ARBA" id="ARBA00004496"/>
    </source>
</evidence>
<comment type="subcellular location">
    <subcellularLocation>
        <location evidence="1">Cytoplasm</location>
    </subcellularLocation>
</comment>
<evidence type="ECO:0008006" key="7">
    <source>
        <dbReference type="Google" id="ProtNLM"/>
    </source>
</evidence>
<evidence type="ECO:0000256" key="3">
    <source>
        <dbReference type="ARBA" id="ARBA00022737"/>
    </source>
</evidence>
<comment type="caution">
    <text evidence="5">The sequence shown here is derived from an EMBL/GenBank/DDBJ whole genome shotgun (WGS) entry which is preliminary data.</text>
</comment>
<name>A0A9P7YEG4_9HELO</name>
<evidence type="ECO:0000256" key="2">
    <source>
        <dbReference type="ARBA" id="ARBA00022490"/>
    </source>
</evidence>
<dbReference type="AlphaFoldDB" id="A0A9P7YEG4"/>
<evidence type="ECO:0000313" key="5">
    <source>
        <dbReference type="EMBL" id="KAG9231982.1"/>
    </source>
</evidence>
<dbReference type="PANTHER" id="PTHR45783">
    <property type="entry name" value="KINESIN LIGHT CHAIN"/>
    <property type="match status" value="1"/>
</dbReference>
<dbReference type="PANTHER" id="PTHR45783:SF3">
    <property type="entry name" value="KINESIN LIGHT CHAIN"/>
    <property type="match status" value="1"/>
</dbReference>
<proteinExistence type="predicted"/>
<dbReference type="Pfam" id="PF13424">
    <property type="entry name" value="TPR_12"/>
    <property type="match status" value="1"/>
</dbReference>
<organism evidence="5 6">
    <name type="scientific">Amylocarpus encephaloides</name>
    <dbReference type="NCBI Taxonomy" id="45428"/>
    <lineage>
        <taxon>Eukaryota</taxon>
        <taxon>Fungi</taxon>
        <taxon>Dikarya</taxon>
        <taxon>Ascomycota</taxon>
        <taxon>Pezizomycotina</taxon>
        <taxon>Leotiomycetes</taxon>
        <taxon>Helotiales</taxon>
        <taxon>Helotiales incertae sedis</taxon>
        <taxon>Amylocarpus</taxon>
    </lineage>
</organism>
<dbReference type="GO" id="GO:0005871">
    <property type="term" value="C:kinesin complex"/>
    <property type="evidence" value="ECO:0007669"/>
    <property type="project" value="InterPro"/>
</dbReference>
<dbReference type="EMBL" id="MU251571">
    <property type="protein sequence ID" value="KAG9231982.1"/>
    <property type="molecule type" value="Genomic_DNA"/>
</dbReference>
<dbReference type="GO" id="GO:0019894">
    <property type="term" value="F:kinesin binding"/>
    <property type="evidence" value="ECO:0007669"/>
    <property type="project" value="TreeGrafter"/>
</dbReference>
<dbReference type="InterPro" id="IPR011990">
    <property type="entry name" value="TPR-like_helical_dom_sf"/>
</dbReference>
<dbReference type="Gene3D" id="1.25.40.10">
    <property type="entry name" value="Tetratricopeptide repeat domain"/>
    <property type="match status" value="1"/>
</dbReference>
<keyword evidence="4" id="KW-0802">TPR repeat</keyword>
<dbReference type="Proteomes" id="UP000824998">
    <property type="component" value="Unassembled WGS sequence"/>
</dbReference>
<dbReference type="InterPro" id="IPR002151">
    <property type="entry name" value="Kinesin_light"/>
</dbReference>
<gene>
    <name evidence="5" type="ORF">BJ875DRAFT_468061</name>
</gene>
<reference evidence="5" key="1">
    <citation type="journal article" date="2021" name="IMA Fungus">
        <title>Genomic characterization of three marine fungi, including Emericellopsis atlantica sp. nov. with signatures of a generalist lifestyle and marine biomass degradation.</title>
        <authorList>
            <person name="Hagestad O.C."/>
            <person name="Hou L."/>
            <person name="Andersen J.H."/>
            <person name="Hansen E.H."/>
            <person name="Altermark B."/>
            <person name="Li C."/>
            <person name="Kuhnert E."/>
            <person name="Cox R.J."/>
            <person name="Crous P.W."/>
            <person name="Spatafora J.W."/>
            <person name="Lail K."/>
            <person name="Amirebrahimi M."/>
            <person name="Lipzen A."/>
            <person name="Pangilinan J."/>
            <person name="Andreopoulos W."/>
            <person name="Hayes R.D."/>
            <person name="Ng V."/>
            <person name="Grigoriev I.V."/>
            <person name="Jackson S.A."/>
            <person name="Sutton T.D.S."/>
            <person name="Dobson A.D.W."/>
            <person name="Rama T."/>
        </authorList>
    </citation>
    <scope>NUCLEOTIDE SEQUENCE</scope>
    <source>
        <strain evidence="5">TRa018bII</strain>
    </source>
</reference>
<evidence type="ECO:0000313" key="6">
    <source>
        <dbReference type="Proteomes" id="UP000824998"/>
    </source>
</evidence>
<keyword evidence="3" id="KW-0677">Repeat</keyword>